<dbReference type="SUPFAM" id="SSF109854">
    <property type="entry name" value="DinB/YfiT-like putative metalloenzymes"/>
    <property type="match status" value="1"/>
</dbReference>
<evidence type="ECO:0000313" key="4">
    <source>
        <dbReference type="EMBL" id="KWU56647.1"/>
    </source>
</evidence>
<reference evidence="5 13" key="4">
    <citation type="submission" date="2016-05" db="EMBL/GenBank/DDBJ databases">
        <title>Bacillus thuringiensis and Bacillus weihenstephanensis as novel biocontrol agents of wilt causing Verticillium species.</title>
        <authorList>
            <person name="Hollensteiner J."/>
            <person name="Wemheuer F."/>
            <person name="Harting R."/>
            <person name="Kolarzyk A."/>
            <person name="Diaz-Valerio S."/>
            <person name="Poehlein A."/>
            <person name="Brzuszkiewicz E."/>
            <person name="Nesemann K."/>
            <person name="Braus-Stromeyer S."/>
            <person name="Braus G."/>
            <person name="Daniel R."/>
            <person name="Liesegang H."/>
        </authorList>
    </citation>
    <scope>NUCLEOTIDE SEQUENCE [LARGE SCALE GENOMIC DNA]</scope>
    <source>
        <strain evidence="5 13">GOE8</strain>
    </source>
</reference>
<dbReference type="AlphaFoldDB" id="A0A084J558"/>
<organism evidence="3">
    <name type="scientific">Bacillus mycoides</name>
    <dbReference type="NCBI Taxonomy" id="1405"/>
    <lineage>
        <taxon>Bacteria</taxon>
        <taxon>Bacillati</taxon>
        <taxon>Bacillota</taxon>
        <taxon>Bacilli</taxon>
        <taxon>Bacillales</taxon>
        <taxon>Bacillaceae</taxon>
        <taxon>Bacillus</taxon>
        <taxon>Bacillus cereus group</taxon>
    </lineage>
</organism>
<keyword evidence="20" id="KW-1185">Reference proteome</keyword>
<reference evidence="7 16" key="5">
    <citation type="submission" date="2016-10" db="EMBL/GenBank/DDBJ databases">
        <title>Genome Sequence of Bacillus weihenstephanensis GM6LP.</title>
        <authorList>
            <person name="Poehlein A."/>
            <person name="Wemheuer F."/>
            <person name="Hollensteiner J."/>
            <person name="Wemheuer B."/>
        </authorList>
    </citation>
    <scope>NUCLEOTIDE SEQUENCE [LARGE SCALE GENOMIC DNA]</scope>
    <source>
        <strain evidence="7 16">GM6LP</strain>
    </source>
</reference>
<evidence type="ECO:0000313" key="12">
    <source>
        <dbReference type="Proteomes" id="UP000065797"/>
    </source>
</evidence>
<protein>
    <submittedName>
        <fullName evidence="8">DinB family protein</fullName>
    </submittedName>
    <submittedName>
        <fullName evidence="2">Putrescine importer</fullName>
    </submittedName>
</protein>
<accession>A0A653X6J7</accession>
<evidence type="ECO:0000313" key="5">
    <source>
        <dbReference type="EMBL" id="OFD82771.1"/>
    </source>
</evidence>
<dbReference type="KEGG" id="bmyo:BG05_4560"/>
<evidence type="ECO:0000313" key="7">
    <source>
        <dbReference type="EMBL" id="PJN70156.1"/>
    </source>
</evidence>
<evidence type="ECO:0000313" key="3">
    <source>
        <dbReference type="EMBL" id="EEL71783.1"/>
    </source>
</evidence>
<dbReference type="Proteomes" id="UP000305524">
    <property type="component" value="Unassembled WGS sequence"/>
</dbReference>
<evidence type="ECO:0000313" key="2">
    <source>
        <dbReference type="EMBL" id="ARJ21065.1"/>
    </source>
</evidence>
<evidence type="ECO:0000313" key="8">
    <source>
        <dbReference type="EMBL" id="QQA17259.1"/>
    </source>
</evidence>
<dbReference type="PATRIC" id="fig|86662.17.peg.3693"/>
<sequence length="177" mass="20884">MLQSNMDVSLETLVHSLQSTRSTLLSEIEMLNDTEVNVKPRRDKWSIIQILHHLHLVEQSVTSALVYALQKKERKLAPFKDLQLTLDRTHKREAPQQMKPTETLMKKLQGIQLLEHSRQELLHALHSVIDEKELFENGLKHPIFNDLNLYQWVQFLDLHEQRHLTQLKEAKHAILQR</sequence>
<reference evidence="4" key="2">
    <citation type="submission" date="2016-01" db="EMBL/GenBank/DDBJ databases">
        <authorList>
            <person name="Van Zyl L.J."/>
            <person name="Matobola R."/>
            <person name="Klein T."/>
            <person name="Biteghe F.A."/>
            <person name="Kirby B."/>
            <person name="Trindade M.I."/>
        </authorList>
    </citation>
    <scope>NUCLEOTIDE SEQUENCE</scope>
    <source>
        <strain evidence="4">PE8-15</strain>
    </source>
</reference>
<reference evidence="10 18" key="9">
    <citation type="journal article" date="2019" name="Environ. Microbiol.">
        <title>An active ?-lactamase is a part of an orchestrated cell wall stress resistance network of Bacillus subtilis and related rhizosphere species.</title>
        <authorList>
            <person name="Bucher T."/>
            <person name="Keren-Paz A."/>
            <person name="Hausser J."/>
            <person name="Olender T."/>
            <person name="Cytryn E."/>
            <person name="Kolodkin-Gal I."/>
        </authorList>
    </citation>
    <scope>NUCLEOTIDE SEQUENCE [LARGE SCALE GENOMIC DNA]</scope>
    <source>
        <strain evidence="10 18">I186</strain>
    </source>
</reference>
<dbReference type="EMBL" id="SZOD01000259">
    <property type="protein sequence ID" value="TKI84932.1"/>
    <property type="molecule type" value="Genomic_DNA"/>
</dbReference>
<dbReference type="GeneID" id="66263617"/>
<dbReference type="Proteomes" id="UP000001753">
    <property type="component" value="Chromosome"/>
</dbReference>
<reference evidence="12" key="3">
    <citation type="submission" date="2016-01" db="EMBL/GenBank/DDBJ databases">
        <authorList>
            <person name="McClelland M."/>
            <person name="Jain A."/>
            <person name="Saraogi P."/>
            <person name="Mendelson R."/>
            <person name="Westerman R."/>
            <person name="SanMiguel P."/>
            <person name="Csonka L."/>
        </authorList>
    </citation>
    <scope>NUCLEOTIDE SEQUENCE [LARGE SCALE GENOMIC DNA]</scope>
    <source>
        <strain evidence="12">PE8-15</strain>
    </source>
</reference>
<evidence type="ECO:0000313" key="16">
    <source>
        <dbReference type="Proteomes" id="UP000236165"/>
    </source>
</evidence>
<dbReference type="Gene3D" id="1.20.120.450">
    <property type="entry name" value="dinb family like domain"/>
    <property type="match status" value="1"/>
</dbReference>
<dbReference type="Proteomes" id="UP000596196">
    <property type="component" value="Chromosome"/>
</dbReference>
<dbReference type="EMBL" id="LXLT01000018">
    <property type="protein sequence ID" value="OFD82771.1"/>
    <property type="molecule type" value="Genomic_DNA"/>
</dbReference>
<evidence type="ECO:0000313" key="17">
    <source>
        <dbReference type="Proteomes" id="UP000256530"/>
    </source>
</evidence>
<accession>C2XR68</accession>
<dbReference type="RefSeq" id="WP_002030551.1">
    <property type="nucleotide sequence ID" value="NZ_CAKJWQ010000013.1"/>
</dbReference>
<dbReference type="InterPro" id="IPR024775">
    <property type="entry name" value="DinB-like"/>
</dbReference>
<evidence type="ECO:0000313" key="15">
    <source>
        <dbReference type="Proteomes" id="UP000194131"/>
    </source>
</evidence>
<dbReference type="Proteomes" id="UP000192932">
    <property type="component" value="Chromosome"/>
</dbReference>
<proteinExistence type="predicted"/>
<dbReference type="EMBL" id="ACMP01000046">
    <property type="protein sequence ID" value="EEL71783.1"/>
    <property type="molecule type" value="Genomic_DNA"/>
</dbReference>
<dbReference type="EMBL" id="MKZQ01000035">
    <property type="protein sequence ID" value="PJN70156.1"/>
    <property type="molecule type" value="Genomic_DNA"/>
</dbReference>
<evidence type="ECO:0000313" key="18">
    <source>
        <dbReference type="Proteomes" id="UP000305524"/>
    </source>
</evidence>
<dbReference type="EMBL" id="LRPH01000080">
    <property type="protein sequence ID" value="KWU56647.1"/>
    <property type="molecule type" value="Genomic_DNA"/>
</dbReference>
<accession>A0A084J558</accession>
<dbReference type="PATRIC" id="fig|1405.14.peg.2402"/>
<dbReference type="Proteomes" id="UP000175706">
    <property type="component" value="Unassembled WGS sequence"/>
</dbReference>
<reference evidence="8 20" key="11">
    <citation type="submission" date="2020-12" db="EMBL/GenBank/DDBJ databases">
        <title>FDA dAtabase for Regulatory Grade micrObial Sequences (FDA-ARGOS): Supporting development and validation of Infectious Disease Dx tests.</title>
        <authorList>
            <person name="Nelson B."/>
            <person name="Plummer A."/>
            <person name="Tallon L."/>
            <person name="Sadzewicz L."/>
            <person name="Zhao X."/>
            <person name="Boylan J."/>
            <person name="Ott S."/>
            <person name="Bowen H."/>
            <person name="Vavikolanu K."/>
            <person name="Mehta A."/>
            <person name="Aluvathingal J."/>
            <person name="Nadendla S."/>
            <person name="Myers T."/>
            <person name="Yan Y."/>
            <person name="Sichtig H."/>
        </authorList>
    </citation>
    <scope>NUCLEOTIDE SEQUENCE [LARGE SCALE GENOMIC DNA]</scope>
    <source>
        <strain evidence="8 20">FDAARGOS_924</strain>
    </source>
</reference>
<evidence type="ECO:0000313" key="11">
    <source>
        <dbReference type="EMBL" id="VXC26829.1"/>
    </source>
</evidence>
<dbReference type="EMBL" id="CP020743">
    <property type="protein sequence ID" value="ARJ21065.1"/>
    <property type="molecule type" value="Genomic_DNA"/>
</dbReference>
<reference evidence="6 15" key="6">
    <citation type="submission" date="2016-12" db="EMBL/GenBank/DDBJ databases">
        <title>Genome Sequences of Twelve Sporeforming Bacillus Species Isolated from Foods.</title>
        <authorList>
            <person name="De Jong A."/>
            <person name="Holsappel S."/>
            <person name="Kuipers O.P."/>
        </authorList>
    </citation>
    <scope>NUCLEOTIDE SEQUENCE [LARGE SCALE GENOMIC DNA]</scope>
    <source>
        <strain evidence="6 15">S3E15</strain>
    </source>
</reference>
<evidence type="ECO:0000313" key="13">
    <source>
        <dbReference type="Proteomes" id="UP000175706"/>
    </source>
</evidence>
<reference evidence="11 19" key="10">
    <citation type="submission" date="2019-10" db="EMBL/GenBank/DDBJ databases">
        <authorList>
            <person name="Karimi E."/>
        </authorList>
    </citation>
    <scope>NUCLEOTIDE SEQUENCE [LARGE SCALE GENOMIC DNA]</scope>
    <source>
        <strain evidence="11">Bacillus sp. 71</strain>
    </source>
</reference>
<evidence type="ECO:0000313" key="9">
    <source>
        <dbReference type="EMBL" id="REF25107.1"/>
    </source>
</evidence>
<dbReference type="Proteomes" id="UP000194131">
    <property type="component" value="Unassembled WGS sequence"/>
</dbReference>
<reference evidence="3" key="1">
    <citation type="journal article" date="2012" name="Genome Res.">
        <title>Genomic characterization of the Bacillus cereus sensu lato species: Backdrop to the evolution of Bacillus anthracis.</title>
        <authorList>
            <person name="Zwick M.E."/>
            <person name="Joseph S.J."/>
            <person name="Didelot X."/>
            <person name="Chen P.E."/>
            <person name="Bishop-Lilly K.A."/>
            <person name="Stewart A.C."/>
            <person name="Willner K."/>
            <person name="Nolan N."/>
            <person name="Lentz S."/>
            <person name="Thomason M.K."/>
            <person name="Sozhamannan S."/>
            <person name="Mateczun A.J."/>
            <person name="Du L."/>
            <person name="Read T.D."/>
        </authorList>
    </citation>
    <scope>NUCLEOTIDE SEQUENCE [LARGE SCALE GENOMIC DNA]</scope>
    <source>
        <strain evidence="3">AH603</strain>
    </source>
</reference>
<dbReference type="Proteomes" id="UP000256530">
    <property type="component" value="Unassembled WGS sequence"/>
</dbReference>
<dbReference type="EMBL" id="MRWU01000002">
    <property type="protein sequence ID" value="OSX96086.1"/>
    <property type="molecule type" value="Genomic_DNA"/>
</dbReference>
<gene>
    <name evidence="4" type="ORF">AWW70_22000</name>
    <name evidence="2" type="ORF">B7492_07375</name>
    <name evidence="11" type="ORF">BACI71_30410</name>
    <name evidence="7" type="ORF">BACWE_31960</name>
    <name evidence="3" type="ORF">bcere0026_11790</name>
    <name evidence="5" type="ORF">BWGOE8_13570</name>
    <name evidence="9" type="ORF">DET55_12651</name>
    <name evidence="10" type="ORF">FC701_12020</name>
    <name evidence="8" type="ORF">I6G81_07290</name>
    <name evidence="6" type="ORF">S3E15_02564</name>
</gene>
<dbReference type="InterPro" id="IPR034660">
    <property type="entry name" value="DinB/YfiT-like"/>
</dbReference>
<dbReference type="OMA" id="QWIDFIG"/>
<dbReference type="EMBL" id="CP065877">
    <property type="protein sequence ID" value="QQA17259.1"/>
    <property type="molecule type" value="Genomic_DNA"/>
</dbReference>
<reference evidence="2 14" key="7">
    <citation type="submission" date="2017-04" db="EMBL/GenBank/DDBJ databases">
        <title>The Characteristic of a Fine Plant Growth-Promoting Rhizobacteria Bacillus mycoides Gnyt1 and its Whole Genome Sequencing Analysis.</title>
        <authorList>
            <person name="Li J.H."/>
            <person name="Yao T."/>
        </authorList>
    </citation>
    <scope>NUCLEOTIDE SEQUENCE [LARGE SCALE GENOMIC DNA]</scope>
    <source>
        <strain evidence="2 14">Gnyt1</strain>
    </source>
</reference>
<dbReference type="HOGENOM" id="CLU_109379_1_0_9"/>
<evidence type="ECO:0000313" key="10">
    <source>
        <dbReference type="EMBL" id="TKI84932.1"/>
    </source>
</evidence>
<dbReference type="Proteomes" id="UP000065797">
    <property type="component" value="Unassembled WGS sequence"/>
</dbReference>
<evidence type="ECO:0000313" key="6">
    <source>
        <dbReference type="EMBL" id="OSX96086.1"/>
    </source>
</evidence>
<evidence type="ECO:0000313" key="14">
    <source>
        <dbReference type="Proteomes" id="UP000192932"/>
    </source>
</evidence>
<dbReference type="Pfam" id="PF12867">
    <property type="entry name" value="DinB_2"/>
    <property type="match status" value="1"/>
</dbReference>
<reference evidence="9 17" key="8">
    <citation type="submission" date="2018-08" db="EMBL/GenBank/DDBJ databases">
        <title>Freshwater and sediment microbial communities from various areas in North America, analyzing microbe dynamics in response to fracking.</title>
        <authorList>
            <person name="Lamendella R."/>
        </authorList>
    </citation>
    <scope>NUCLEOTIDE SEQUENCE [LARGE SCALE GENOMIC DNA]</scope>
    <source>
        <strain evidence="9 17">DB-1</strain>
    </source>
</reference>
<evidence type="ECO:0000259" key="1">
    <source>
        <dbReference type="Pfam" id="PF12867"/>
    </source>
</evidence>
<evidence type="ECO:0000313" key="19">
    <source>
        <dbReference type="Proteomes" id="UP000437562"/>
    </source>
</evidence>
<dbReference type="KEGG" id="bww:bwei_3669"/>
<dbReference type="EMBL" id="CABWMC010000023">
    <property type="protein sequence ID" value="VXC26829.1"/>
    <property type="molecule type" value="Genomic_DNA"/>
</dbReference>
<dbReference type="Proteomes" id="UP000236165">
    <property type="component" value="Unassembled WGS sequence"/>
</dbReference>
<feature type="domain" description="DinB-like" evidence="1">
    <location>
        <begin position="17"/>
        <end position="167"/>
    </location>
</feature>
<accession>A0A0B5RSK4</accession>
<dbReference type="EMBL" id="QTTY01000026">
    <property type="protein sequence ID" value="REF25107.1"/>
    <property type="molecule type" value="Genomic_DNA"/>
</dbReference>
<evidence type="ECO:0000313" key="20">
    <source>
        <dbReference type="Proteomes" id="UP000596196"/>
    </source>
</evidence>
<dbReference type="Proteomes" id="UP000437562">
    <property type="component" value="Unassembled WGS sequence"/>
</dbReference>
<name>A0A084J558_BACMY</name>